<dbReference type="PANTHER" id="PTHR32182">
    <property type="entry name" value="DNA REPLICATION AND REPAIR PROTEIN RECF"/>
    <property type="match status" value="1"/>
</dbReference>
<keyword evidence="1" id="KW-0742">SOS response</keyword>
<evidence type="ECO:0000259" key="2">
    <source>
        <dbReference type="Pfam" id="PF13304"/>
    </source>
</evidence>
<reference evidence="4" key="1">
    <citation type="submission" date="2016-10" db="EMBL/GenBank/DDBJ databases">
        <authorList>
            <person name="Varghese N."/>
            <person name="Submissions S."/>
        </authorList>
    </citation>
    <scope>NUCLEOTIDE SEQUENCE [LARGE SCALE GENOMIC DNA]</scope>
    <source>
        <strain evidence="4">DSM 19083</strain>
    </source>
</reference>
<evidence type="ECO:0000256" key="1">
    <source>
        <dbReference type="ARBA" id="ARBA00023236"/>
    </source>
</evidence>
<keyword evidence="4" id="KW-1185">Reference proteome</keyword>
<evidence type="ECO:0000313" key="4">
    <source>
        <dbReference type="Proteomes" id="UP000198520"/>
    </source>
</evidence>
<dbReference type="InterPro" id="IPR027417">
    <property type="entry name" value="P-loop_NTPase"/>
</dbReference>
<dbReference type="InterPro" id="IPR003959">
    <property type="entry name" value="ATPase_AAA_core"/>
</dbReference>
<accession>A0A1I2HDU3</accession>
<dbReference type="InterPro" id="IPR014555">
    <property type="entry name" value="RecF-like"/>
</dbReference>
<dbReference type="PANTHER" id="PTHR32182:SF25">
    <property type="entry name" value="SLR1056 PROTEIN"/>
    <property type="match status" value="1"/>
</dbReference>
<dbReference type="STRING" id="285351.SAMN04488035_2259"/>
<name>A0A1I2HDU3_9MICO</name>
<protein>
    <submittedName>
        <fullName evidence="3">Predicted ATPase</fullName>
    </submittedName>
</protein>
<dbReference type="FunFam" id="3.40.50.300:FF:002708">
    <property type="entry name" value="FeS assembly ATPase SufC"/>
    <property type="match status" value="1"/>
</dbReference>
<organism evidence="3 4">
    <name type="scientific">Flavimobilis marinus</name>
    <dbReference type="NCBI Taxonomy" id="285351"/>
    <lineage>
        <taxon>Bacteria</taxon>
        <taxon>Bacillati</taxon>
        <taxon>Actinomycetota</taxon>
        <taxon>Actinomycetes</taxon>
        <taxon>Micrococcales</taxon>
        <taxon>Jonesiaceae</taxon>
        <taxon>Flavimobilis</taxon>
    </lineage>
</organism>
<keyword evidence="1" id="KW-0227">DNA damage</keyword>
<proteinExistence type="predicted"/>
<dbReference type="GO" id="GO:0009432">
    <property type="term" value="P:SOS response"/>
    <property type="evidence" value="ECO:0007669"/>
    <property type="project" value="UniProtKB-KW"/>
</dbReference>
<dbReference type="GO" id="GO:0016887">
    <property type="term" value="F:ATP hydrolysis activity"/>
    <property type="evidence" value="ECO:0007669"/>
    <property type="project" value="InterPro"/>
</dbReference>
<sequence length="386" mass="41043">MLSTVAVAGYRSLRQLVLELDQLTVVTGPNGSGKSNLYRSLRLLAACGQGQVIGALAQEGGLASSLWAGPRGSGRVALQLGFAADDVGYQLDLGLPQDEGSPFQRDPEIKTEAVWAGPLLRPGTVQAERRGPHLRTRDDAGRWEDRASRLAPYESMIDELVDPVATPELHAVRRLLRGWRFYDHFRTDPGAPAREVRPGTRTPVLAPTGDDLAAALTTIEAMGDPEPLERAVADAFDGARLRLSAVDGRFGLALEQPGLERPLAAAELSDGTLRYLMVVAALLSPRPPSLLVLNEPEANLHPSMLAPLARLVRAAAATTQLVVVTHAEALAEALLDAGGHGGGAVAGRAEAPVPTTHVELTKDLGETVVVGREGRLDQPAWSWTSR</sequence>
<evidence type="ECO:0000313" key="3">
    <source>
        <dbReference type="EMBL" id="SFF27769.1"/>
    </source>
</evidence>
<dbReference type="GO" id="GO:0005524">
    <property type="term" value="F:ATP binding"/>
    <property type="evidence" value="ECO:0007669"/>
    <property type="project" value="InterPro"/>
</dbReference>
<dbReference type="AlphaFoldDB" id="A0A1I2HDU3"/>
<dbReference type="PIRSF" id="PIRSF029347">
    <property type="entry name" value="RecF"/>
    <property type="match status" value="1"/>
</dbReference>
<dbReference type="OrthoDB" id="104167at2"/>
<dbReference type="SUPFAM" id="SSF52540">
    <property type="entry name" value="P-loop containing nucleoside triphosphate hydrolases"/>
    <property type="match status" value="1"/>
</dbReference>
<gene>
    <name evidence="3" type="ORF">SAMN04488035_2259</name>
</gene>
<feature type="domain" description="ATPase AAA-type core" evidence="2">
    <location>
        <begin position="23"/>
        <end position="326"/>
    </location>
</feature>
<dbReference type="EMBL" id="FONZ01000004">
    <property type="protein sequence ID" value="SFF27769.1"/>
    <property type="molecule type" value="Genomic_DNA"/>
</dbReference>
<dbReference type="RefSeq" id="WP_093378756.1">
    <property type="nucleotide sequence ID" value="NZ_BNAN01000004.1"/>
</dbReference>
<dbReference type="Proteomes" id="UP000198520">
    <property type="component" value="Unassembled WGS sequence"/>
</dbReference>
<dbReference type="Gene3D" id="3.40.50.300">
    <property type="entry name" value="P-loop containing nucleotide triphosphate hydrolases"/>
    <property type="match status" value="2"/>
</dbReference>
<dbReference type="Pfam" id="PF13304">
    <property type="entry name" value="AAA_21"/>
    <property type="match status" value="1"/>
</dbReference>
<dbReference type="GO" id="GO:0000731">
    <property type="term" value="P:DNA synthesis involved in DNA repair"/>
    <property type="evidence" value="ECO:0007669"/>
    <property type="project" value="TreeGrafter"/>
</dbReference>
<dbReference type="CDD" id="cd00267">
    <property type="entry name" value="ABC_ATPase"/>
    <property type="match status" value="1"/>
</dbReference>
<dbReference type="GO" id="GO:0006302">
    <property type="term" value="P:double-strand break repair"/>
    <property type="evidence" value="ECO:0007669"/>
    <property type="project" value="TreeGrafter"/>
</dbReference>